<dbReference type="InterPro" id="IPR006166">
    <property type="entry name" value="ERCC4_domain"/>
</dbReference>
<evidence type="ECO:0000313" key="3">
    <source>
        <dbReference type="Proteomes" id="UP000615796"/>
    </source>
</evidence>
<dbReference type="GO" id="GO:0004518">
    <property type="term" value="F:nuclease activity"/>
    <property type="evidence" value="ECO:0007669"/>
    <property type="project" value="InterPro"/>
</dbReference>
<sequence>MQFRPWKPSSSDVYIRFYVVGREGEFLSKIGNRIQVTSPSNARKIEITRFLHSVGIDIQTVGLRELAVLLDEKGLTQSSNHTRGRTYHQESRFDQAMNNVIGEGRFKSRNTFGKDSNFSFSDSSLEQLYNEALHLDVSSAPFKDSTYKDAIVLVDHREPAELFNKLSSTGIKNVHPTSLPDGDILVTSQSDPSRVLLIERKTLTDLYNNITSDNHHAHEQAERYYRSMVSNANEGIYMQVIWIVEGERKEQGQIRTLYNVLPQVKQMDGWLNYISAICCQQTIQTFNLNHTAYMVAKLIQGFVEQSLYYPVKVRNTRVDMSSTERKKMNKALIQSDSESSHKGVISASDGLKGILAILPGINTKVAYELAMSGKSLAEIVNMTENELLEIKGIGNKTAKQIFRIFNLKGENNDN</sequence>
<name>A0A9X0UJQ5_VIBME</name>
<dbReference type="SUPFAM" id="SSF52980">
    <property type="entry name" value="Restriction endonuclease-like"/>
    <property type="match status" value="1"/>
</dbReference>
<gene>
    <name evidence="2" type="ORF">H8Q88_19830</name>
</gene>
<dbReference type="AlphaFoldDB" id="A0A9X0UJQ5"/>
<protein>
    <recommendedName>
        <fullName evidence="1">ERCC4 domain-containing protein</fullName>
    </recommendedName>
</protein>
<dbReference type="GO" id="GO:0003677">
    <property type="term" value="F:DNA binding"/>
    <property type="evidence" value="ECO:0007669"/>
    <property type="project" value="InterPro"/>
</dbReference>
<dbReference type="Pfam" id="PF02732">
    <property type="entry name" value="ERCC4"/>
    <property type="match status" value="1"/>
</dbReference>
<organism evidence="2 3">
    <name type="scientific">Vibrio metschnikovii</name>
    <dbReference type="NCBI Taxonomy" id="28172"/>
    <lineage>
        <taxon>Bacteria</taxon>
        <taxon>Pseudomonadati</taxon>
        <taxon>Pseudomonadota</taxon>
        <taxon>Gammaproteobacteria</taxon>
        <taxon>Vibrionales</taxon>
        <taxon>Vibrionaceae</taxon>
        <taxon>Vibrio</taxon>
    </lineage>
</organism>
<dbReference type="Gene3D" id="3.40.50.10130">
    <property type="match status" value="1"/>
</dbReference>
<dbReference type="InterPro" id="IPR011335">
    <property type="entry name" value="Restrct_endonuc-II-like"/>
</dbReference>
<keyword evidence="3" id="KW-1185">Reference proteome</keyword>
<dbReference type="Gene3D" id="1.10.150.20">
    <property type="entry name" value="5' to 3' exonuclease, C-terminal subdomain"/>
    <property type="match status" value="1"/>
</dbReference>
<dbReference type="EMBL" id="JACRUP010000025">
    <property type="protein sequence ID" value="MBC5853130.1"/>
    <property type="molecule type" value="Genomic_DNA"/>
</dbReference>
<dbReference type="SMART" id="SM00891">
    <property type="entry name" value="ERCC4"/>
    <property type="match status" value="1"/>
</dbReference>
<evidence type="ECO:0000259" key="1">
    <source>
        <dbReference type="SMART" id="SM00891"/>
    </source>
</evidence>
<dbReference type="RefSeq" id="WP_187027295.1">
    <property type="nucleotide sequence ID" value="NZ_JACRUP010000025.1"/>
</dbReference>
<dbReference type="Proteomes" id="UP000615796">
    <property type="component" value="Unassembled WGS sequence"/>
</dbReference>
<reference evidence="2" key="1">
    <citation type="submission" date="2020-08" db="EMBL/GenBank/DDBJ databases">
        <title>Genome Sequencing and Pan-Genome Analysis of Migratory bird Vibrio Strains, Inner Mongolia.</title>
        <authorList>
            <person name="Zheng L."/>
        </authorList>
    </citation>
    <scope>NUCLEOTIDE SEQUENCE</scope>
    <source>
        <strain evidence="2">M13F</strain>
    </source>
</reference>
<accession>A0A9X0UJQ5</accession>
<feature type="domain" description="ERCC4" evidence="1">
    <location>
        <begin position="151"/>
        <end position="248"/>
    </location>
</feature>
<dbReference type="InterPro" id="IPR010994">
    <property type="entry name" value="RuvA_2-like"/>
</dbReference>
<dbReference type="Pfam" id="PF14520">
    <property type="entry name" value="HHH_5"/>
    <property type="match status" value="1"/>
</dbReference>
<comment type="caution">
    <text evidence="2">The sequence shown here is derived from an EMBL/GenBank/DDBJ whole genome shotgun (WGS) entry which is preliminary data.</text>
</comment>
<proteinExistence type="predicted"/>
<dbReference type="GO" id="GO:0006259">
    <property type="term" value="P:DNA metabolic process"/>
    <property type="evidence" value="ECO:0007669"/>
    <property type="project" value="UniProtKB-ARBA"/>
</dbReference>
<dbReference type="SUPFAM" id="SSF47781">
    <property type="entry name" value="RuvA domain 2-like"/>
    <property type="match status" value="1"/>
</dbReference>
<evidence type="ECO:0000313" key="2">
    <source>
        <dbReference type="EMBL" id="MBC5853130.1"/>
    </source>
</evidence>